<dbReference type="PANTHER" id="PTHR33802">
    <property type="entry name" value="SI:CH211-161H7.5-RELATED"/>
    <property type="match status" value="1"/>
</dbReference>
<name>H5XCV2_9PSEU</name>
<feature type="transmembrane region" description="Helical" evidence="1">
    <location>
        <begin position="84"/>
        <end position="105"/>
    </location>
</feature>
<proteinExistence type="predicted"/>
<dbReference type="HOGENOM" id="CLU_067293_1_0_11"/>
<protein>
    <recommendedName>
        <fullName evidence="4">Tryptophan-rich sensory protein</fullName>
    </recommendedName>
</protein>
<dbReference type="eggNOG" id="ENOG5031NX0">
    <property type="taxonomic scope" value="Bacteria"/>
</dbReference>
<evidence type="ECO:0000313" key="3">
    <source>
        <dbReference type="Proteomes" id="UP000002791"/>
    </source>
</evidence>
<dbReference type="EMBL" id="CM001440">
    <property type="protein sequence ID" value="EHR62346.1"/>
    <property type="molecule type" value="Genomic_DNA"/>
</dbReference>
<dbReference type="Gene3D" id="1.20.1260.100">
    <property type="entry name" value="TspO/MBR protein"/>
    <property type="match status" value="1"/>
</dbReference>
<organism evidence="2 3">
    <name type="scientific">Saccharomonospora cyanea NA-134</name>
    <dbReference type="NCBI Taxonomy" id="882082"/>
    <lineage>
        <taxon>Bacteria</taxon>
        <taxon>Bacillati</taxon>
        <taxon>Actinomycetota</taxon>
        <taxon>Actinomycetes</taxon>
        <taxon>Pseudonocardiales</taxon>
        <taxon>Pseudonocardiaceae</taxon>
        <taxon>Saccharomonospora</taxon>
    </lineage>
</organism>
<sequence length="289" mass="29388">MVDRGSPRFPVPGSVAREVGGVPVRGDETTPTDARARDLTRTAALLAAVILQTVAGSIGGSGAWGEPVGSVARSYPTVLLPGGGAFSIWSLVYALGIALAVRAALPRQRQRDVHRSVGWWLVAAGGLNAAWVVAFTQRWFVLAQAIIIALLVVLCLALVRLTSRPATGWADRLLLHTPVGVYAGWVTVATVTGAATTGAALGARFSSTVAVALAVPVVLGAAGIAALAAVRLRPAAGFVAAVVWGFAWIAVATPAWAVAAAAAAGALSVLVAAGWSFRHDVDGARAAWG</sequence>
<dbReference type="Proteomes" id="UP000002791">
    <property type="component" value="Chromosome"/>
</dbReference>
<feature type="transmembrane region" description="Helical" evidence="1">
    <location>
        <begin position="179"/>
        <end position="203"/>
    </location>
</feature>
<dbReference type="AlphaFoldDB" id="H5XCV2"/>
<accession>H5XCV2</accession>
<dbReference type="STRING" id="882082.SaccyDRAFT_3518"/>
<feature type="transmembrane region" description="Helical" evidence="1">
    <location>
        <begin position="235"/>
        <end position="251"/>
    </location>
</feature>
<feature type="transmembrane region" description="Helical" evidence="1">
    <location>
        <begin position="257"/>
        <end position="277"/>
    </location>
</feature>
<keyword evidence="1" id="KW-0472">Membrane</keyword>
<feature type="transmembrane region" description="Helical" evidence="1">
    <location>
        <begin position="209"/>
        <end position="228"/>
    </location>
</feature>
<feature type="transmembrane region" description="Helical" evidence="1">
    <location>
        <begin position="43"/>
        <end position="64"/>
    </location>
</feature>
<evidence type="ECO:0000313" key="2">
    <source>
        <dbReference type="EMBL" id="EHR62346.1"/>
    </source>
</evidence>
<keyword evidence="1" id="KW-1133">Transmembrane helix</keyword>
<gene>
    <name evidence="2" type="ORF">SaccyDRAFT_3518</name>
</gene>
<feature type="transmembrane region" description="Helical" evidence="1">
    <location>
        <begin position="117"/>
        <end position="134"/>
    </location>
</feature>
<feature type="transmembrane region" description="Helical" evidence="1">
    <location>
        <begin position="140"/>
        <end position="159"/>
    </location>
</feature>
<dbReference type="PANTHER" id="PTHR33802:SF1">
    <property type="entry name" value="XK-RELATED PROTEIN"/>
    <property type="match status" value="1"/>
</dbReference>
<keyword evidence="3" id="KW-1185">Reference proteome</keyword>
<dbReference type="RefSeq" id="WP_005458095.1">
    <property type="nucleotide sequence ID" value="NZ_CM001440.1"/>
</dbReference>
<dbReference type="InterPro" id="IPR038330">
    <property type="entry name" value="TspO/MBR-related_sf"/>
</dbReference>
<evidence type="ECO:0000256" key="1">
    <source>
        <dbReference type="SAM" id="Phobius"/>
    </source>
</evidence>
<reference evidence="2 3" key="1">
    <citation type="submission" date="2011-11" db="EMBL/GenBank/DDBJ databases">
        <title>The Noncontiguous Finished sequence of Saccharomonospora cyanea NA-134.</title>
        <authorList>
            <consortium name="US DOE Joint Genome Institute"/>
            <person name="Lucas S."/>
            <person name="Han J."/>
            <person name="Lapidus A."/>
            <person name="Cheng J.-F."/>
            <person name="Goodwin L."/>
            <person name="Pitluck S."/>
            <person name="Peters L."/>
            <person name="Ovchinnikova G."/>
            <person name="Lu M."/>
            <person name="Detter J.C."/>
            <person name="Han C."/>
            <person name="Tapia R."/>
            <person name="Land M."/>
            <person name="Hauser L."/>
            <person name="Kyrpides N."/>
            <person name="Ivanova N."/>
            <person name="Pagani I."/>
            <person name="Brambilla E.-M."/>
            <person name="Klenk H.-P."/>
            <person name="Woyke T."/>
        </authorList>
    </citation>
    <scope>NUCLEOTIDE SEQUENCE [LARGE SCALE GENOMIC DNA]</scope>
    <source>
        <strain evidence="2 3">NA-134</strain>
    </source>
</reference>
<keyword evidence="1" id="KW-0812">Transmembrane</keyword>
<evidence type="ECO:0008006" key="4">
    <source>
        <dbReference type="Google" id="ProtNLM"/>
    </source>
</evidence>